<dbReference type="NCBIfam" id="TIGR02937">
    <property type="entry name" value="sigma70-ECF"/>
    <property type="match status" value="1"/>
</dbReference>
<evidence type="ECO:0000256" key="4">
    <source>
        <dbReference type="ARBA" id="ARBA00023125"/>
    </source>
</evidence>
<evidence type="ECO:0000256" key="5">
    <source>
        <dbReference type="ARBA" id="ARBA00023163"/>
    </source>
</evidence>
<evidence type="ECO:0000259" key="6">
    <source>
        <dbReference type="Pfam" id="PF04542"/>
    </source>
</evidence>
<dbReference type="Pfam" id="PF08281">
    <property type="entry name" value="Sigma70_r4_2"/>
    <property type="match status" value="1"/>
</dbReference>
<keyword evidence="5" id="KW-0804">Transcription</keyword>
<dbReference type="InterPro" id="IPR007627">
    <property type="entry name" value="RNA_pol_sigma70_r2"/>
</dbReference>
<dbReference type="Proteomes" id="UP001596026">
    <property type="component" value="Unassembled WGS sequence"/>
</dbReference>
<dbReference type="InterPro" id="IPR036388">
    <property type="entry name" value="WH-like_DNA-bd_sf"/>
</dbReference>
<dbReference type="PANTHER" id="PTHR43133:SF8">
    <property type="entry name" value="RNA POLYMERASE SIGMA FACTOR HI_1459-RELATED"/>
    <property type="match status" value="1"/>
</dbReference>
<accession>A0ABV9M5R3</accession>
<evidence type="ECO:0000256" key="3">
    <source>
        <dbReference type="ARBA" id="ARBA00023082"/>
    </source>
</evidence>
<dbReference type="SUPFAM" id="SSF88659">
    <property type="entry name" value="Sigma3 and sigma4 domains of RNA polymerase sigma factors"/>
    <property type="match status" value="1"/>
</dbReference>
<keyword evidence="3" id="KW-0731">Sigma factor</keyword>
<dbReference type="PANTHER" id="PTHR43133">
    <property type="entry name" value="RNA POLYMERASE ECF-TYPE SIGMA FACTO"/>
    <property type="match status" value="1"/>
</dbReference>
<dbReference type="Gene3D" id="1.10.10.10">
    <property type="entry name" value="Winged helix-like DNA-binding domain superfamily/Winged helix DNA-binding domain"/>
    <property type="match status" value="1"/>
</dbReference>
<reference evidence="9" key="1">
    <citation type="journal article" date="2019" name="Int. J. Syst. Evol. Microbiol.">
        <title>The Global Catalogue of Microorganisms (GCM) 10K type strain sequencing project: providing services to taxonomists for standard genome sequencing and annotation.</title>
        <authorList>
            <consortium name="The Broad Institute Genomics Platform"/>
            <consortium name="The Broad Institute Genome Sequencing Center for Infectious Disease"/>
            <person name="Wu L."/>
            <person name="Ma J."/>
        </authorList>
    </citation>
    <scope>NUCLEOTIDE SEQUENCE [LARGE SCALE GENOMIC DNA]</scope>
    <source>
        <strain evidence="9">CGMCC 1.19061</strain>
    </source>
</reference>
<sequence>MEDQVNEIIERLKAKDFIGLELLIEHFSFNIISAIHQILNRPEDKALVDDVANETFYKIWKNAQYYSAEKSSFHTWISVIAKRTALDYKKKDIKHQHLIPLEEKQAELAAEENTAFEQENFMTLIDELKEEDQIIFLSYYYYNEEPKQIAENLNLTTEIIYNRLSRGKKKLREHLLKGGKTHDDSEYF</sequence>
<evidence type="ECO:0000256" key="1">
    <source>
        <dbReference type="ARBA" id="ARBA00010641"/>
    </source>
</evidence>
<comment type="similarity">
    <text evidence="1">Belongs to the sigma-70 factor family. ECF subfamily.</text>
</comment>
<dbReference type="EMBL" id="JBHSGT010000061">
    <property type="protein sequence ID" value="MFC4710905.1"/>
    <property type="molecule type" value="Genomic_DNA"/>
</dbReference>
<dbReference type="Pfam" id="PF04542">
    <property type="entry name" value="Sigma70_r2"/>
    <property type="match status" value="1"/>
</dbReference>
<dbReference type="Gene3D" id="1.10.1740.10">
    <property type="match status" value="1"/>
</dbReference>
<dbReference type="InterPro" id="IPR013249">
    <property type="entry name" value="RNA_pol_sigma70_r4_t2"/>
</dbReference>
<evidence type="ECO:0000313" key="8">
    <source>
        <dbReference type="EMBL" id="MFC4710905.1"/>
    </source>
</evidence>
<gene>
    <name evidence="8" type="ORF">ACFO3L_09870</name>
</gene>
<dbReference type="RefSeq" id="WP_379966764.1">
    <property type="nucleotide sequence ID" value="NZ_JBHSGT010000061.1"/>
</dbReference>
<dbReference type="InterPro" id="IPR013324">
    <property type="entry name" value="RNA_pol_sigma_r3/r4-like"/>
</dbReference>
<dbReference type="InterPro" id="IPR039425">
    <property type="entry name" value="RNA_pol_sigma-70-like"/>
</dbReference>
<feature type="domain" description="RNA polymerase sigma factor 70 region 4 type 2" evidence="7">
    <location>
        <begin position="119"/>
        <end position="171"/>
    </location>
</feature>
<evidence type="ECO:0000313" key="9">
    <source>
        <dbReference type="Proteomes" id="UP001596026"/>
    </source>
</evidence>
<organism evidence="8 9">
    <name type="scientific">Enterococcus eurekensis</name>
    <dbReference type="NCBI Taxonomy" id="1159753"/>
    <lineage>
        <taxon>Bacteria</taxon>
        <taxon>Bacillati</taxon>
        <taxon>Bacillota</taxon>
        <taxon>Bacilli</taxon>
        <taxon>Lactobacillales</taxon>
        <taxon>Enterococcaceae</taxon>
        <taxon>Enterococcus</taxon>
    </lineage>
</organism>
<keyword evidence="2" id="KW-0805">Transcription regulation</keyword>
<comment type="caution">
    <text evidence="8">The sequence shown here is derived from an EMBL/GenBank/DDBJ whole genome shotgun (WGS) entry which is preliminary data.</text>
</comment>
<evidence type="ECO:0000259" key="7">
    <source>
        <dbReference type="Pfam" id="PF08281"/>
    </source>
</evidence>
<name>A0ABV9M5R3_9ENTE</name>
<keyword evidence="9" id="KW-1185">Reference proteome</keyword>
<feature type="domain" description="RNA polymerase sigma-70 region 2" evidence="6">
    <location>
        <begin position="44"/>
        <end position="91"/>
    </location>
</feature>
<dbReference type="InterPro" id="IPR014284">
    <property type="entry name" value="RNA_pol_sigma-70_dom"/>
</dbReference>
<evidence type="ECO:0000256" key="2">
    <source>
        <dbReference type="ARBA" id="ARBA00023015"/>
    </source>
</evidence>
<keyword evidence="4" id="KW-0238">DNA-binding</keyword>
<dbReference type="InterPro" id="IPR013325">
    <property type="entry name" value="RNA_pol_sigma_r2"/>
</dbReference>
<dbReference type="SUPFAM" id="SSF88946">
    <property type="entry name" value="Sigma2 domain of RNA polymerase sigma factors"/>
    <property type="match status" value="1"/>
</dbReference>
<proteinExistence type="inferred from homology"/>
<protein>
    <submittedName>
        <fullName evidence="8">Sigma-70 family RNA polymerase sigma factor</fullName>
    </submittedName>
</protein>